<dbReference type="PIRSF" id="PIRSF000239">
    <property type="entry name" value="AHPC"/>
    <property type="match status" value="1"/>
</dbReference>
<dbReference type="Proteomes" id="UP001431532">
    <property type="component" value="Unassembled WGS sequence"/>
</dbReference>
<evidence type="ECO:0000256" key="11">
    <source>
        <dbReference type="ARBA" id="ARBA00041373"/>
    </source>
</evidence>
<dbReference type="GO" id="GO:0045454">
    <property type="term" value="P:cell redox homeostasis"/>
    <property type="evidence" value="ECO:0007669"/>
    <property type="project" value="TreeGrafter"/>
</dbReference>
<keyword evidence="7" id="KW-1015">Disulfide bond</keyword>
<dbReference type="GO" id="GO:0034599">
    <property type="term" value="P:cellular response to oxidative stress"/>
    <property type="evidence" value="ECO:0007669"/>
    <property type="project" value="TreeGrafter"/>
</dbReference>
<dbReference type="AlphaFoldDB" id="A0AAW6UAK3"/>
<dbReference type="EMBL" id="JASCXW010000014">
    <property type="protein sequence ID" value="MDI6452959.1"/>
    <property type="molecule type" value="Genomic_DNA"/>
</dbReference>
<accession>A0AAW6UAK3</accession>
<dbReference type="InterPro" id="IPR050924">
    <property type="entry name" value="Peroxiredoxin_BCP/PrxQ"/>
</dbReference>
<dbReference type="PANTHER" id="PTHR42801">
    <property type="entry name" value="THIOREDOXIN-DEPENDENT PEROXIDE REDUCTASE"/>
    <property type="match status" value="1"/>
</dbReference>
<evidence type="ECO:0000256" key="7">
    <source>
        <dbReference type="ARBA" id="ARBA00023157"/>
    </source>
</evidence>
<reference evidence="15" key="1">
    <citation type="submission" date="2023-05" db="EMBL/GenBank/DDBJ databases">
        <title>Mariniplasma microaerophilum sp. nov., a novel anaerobic mollicute isolated from terrestrial mud volcano, Taman Peninsula, Russia.</title>
        <authorList>
            <person name="Khomyakova M.A."/>
            <person name="Merkel A.Y."/>
            <person name="Slobodkin A.I."/>
        </authorList>
    </citation>
    <scope>NUCLEOTIDE SEQUENCE</scope>
    <source>
        <strain evidence="15">M4Ah</strain>
    </source>
</reference>
<evidence type="ECO:0000256" key="4">
    <source>
        <dbReference type="ARBA" id="ARBA00022559"/>
    </source>
</evidence>
<sequence length="152" mass="17591">MMLKVGTKVRNFSLVDAFEKRHQLSDYYGKKIVIYFYPKDDTPGCTSQACAFKEAYDDFKKNEVVVIGISKDDSKSHRNFIEKYDLPFILLSDEDLEVSNYFGVYVEKSMYGKKYMGISRSTFVLDEQCMITHVFEKASPKENASDILKVLQ</sequence>
<comment type="caution">
    <text evidence="15">The sequence shown here is derived from an EMBL/GenBank/DDBJ whole genome shotgun (WGS) entry which is preliminary data.</text>
</comment>
<gene>
    <name evidence="15" type="primary">bcp</name>
    <name evidence="15" type="ORF">QJ521_05230</name>
</gene>
<evidence type="ECO:0000256" key="1">
    <source>
        <dbReference type="ARBA" id="ARBA00003330"/>
    </source>
</evidence>
<dbReference type="NCBIfam" id="NF006960">
    <property type="entry name" value="PRK09437.1"/>
    <property type="match status" value="1"/>
</dbReference>
<evidence type="ECO:0000256" key="3">
    <source>
        <dbReference type="ARBA" id="ARBA00013017"/>
    </source>
</evidence>
<evidence type="ECO:0000313" key="16">
    <source>
        <dbReference type="Proteomes" id="UP001431532"/>
    </source>
</evidence>
<dbReference type="FunFam" id="3.40.30.10:FF:000007">
    <property type="entry name" value="Thioredoxin-dependent thiol peroxidase"/>
    <property type="match status" value="1"/>
</dbReference>
<keyword evidence="16" id="KW-1185">Reference proteome</keyword>
<evidence type="ECO:0000259" key="14">
    <source>
        <dbReference type="PROSITE" id="PS51352"/>
    </source>
</evidence>
<dbReference type="EC" id="1.11.1.24" evidence="3"/>
<dbReference type="GO" id="GO:0008379">
    <property type="term" value="F:thioredoxin peroxidase activity"/>
    <property type="evidence" value="ECO:0007669"/>
    <property type="project" value="TreeGrafter"/>
</dbReference>
<dbReference type="InterPro" id="IPR000866">
    <property type="entry name" value="AhpC/TSA"/>
</dbReference>
<comment type="catalytic activity">
    <reaction evidence="12">
        <text>a hydroperoxide + [thioredoxin]-dithiol = an alcohol + [thioredoxin]-disulfide + H2O</text>
        <dbReference type="Rhea" id="RHEA:62620"/>
        <dbReference type="Rhea" id="RHEA-COMP:10698"/>
        <dbReference type="Rhea" id="RHEA-COMP:10700"/>
        <dbReference type="ChEBI" id="CHEBI:15377"/>
        <dbReference type="ChEBI" id="CHEBI:29950"/>
        <dbReference type="ChEBI" id="CHEBI:30879"/>
        <dbReference type="ChEBI" id="CHEBI:35924"/>
        <dbReference type="ChEBI" id="CHEBI:50058"/>
        <dbReference type="EC" id="1.11.1.24"/>
    </reaction>
</comment>
<dbReference type="PANTHER" id="PTHR42801:SF4">
    <property type="entry name" value="AHPC_TSA FAMILY PROTEIN"/>
    <property type="match status" value="1"/>
</dbReference>
<keyword evidence="5" id="KW-0049">Antioxidant</keyword>
<evidence type="ECO:0000256" key="5">
    <source>
        <dbReference type="ARBA" id="ARBA00022862"/>
    </source>
</evidence>
<evidence type="ECO:0000256" key="6">
    <source>
        <dbReference type="ARBA" id="ARBA00023002"/>
    </source>
</evidence>
<evidence type="ECO:0000256" key="9">
    <source>
        <dbReference type="ARBA" id="ARBA00032824"/>
    </source>
</evidence>
<evidence type="ECO:0000256" key="2">
    <source>
        <dbReference type="ARBA" id="ARBA00011245"/>
    </source>
</evidence>
<keyword evidence="6 15" id="KW-0560">Oxidoreductase</keyword>
<feature type="active site" description="Cysteine sulfenic acid (-SOH) intermediate; for peroxidase activity" evidence="13">
    <location>
        <position position="45"/>
    </location>
</feature>
<dbReference type="InterPro" id="IPR013766">
    <property type="entry name" value="Thioredoxin_domain"/>
</dbReference>
<evidence type="ECO:0000256" key="8">
    <source>
        <dbReference type="ARBA" id="ARBA00023284"/>
    </source>
</evidence>
<protein>
    <recommendedName>
        <fullName evidence="3">thioredoxin-dependent peroxiredoxin</fullName>
        <ecNumber evidence="3">1.11.1.24</ecNumber>
    </recommendedName>
    <alternativeName>
        <fullName evidence="11">Bacterioferritin comigratory protein</fullName>
    </alternativeName>
    <alternativeName>
        <fullName evidence="9">Thioredoxin peroxidase</fullName>
    </alternativeName>
</protein>
<dbReference type="GO" id="GO:0005737">
    <property type="term" value="C:cytoplasm"/>
    <property type="evidence" value="ECO:0007669"/>
    <property type="project" value="TreeGrafter"/>
</dbReference>
<name>A0AAW6UAK3_9MOLU</name>
<comment type="function">
    <text evidence="1">Thiol-specific peroxidase that catalyzes the reduction of hydrogen peroxide and organic hydroperoxides to water and alcohols, respectively. Plays a role in cell protection against oxidative stress by detoxifying peroxides and as sensor of hydrogen peroxide-mediated signaling events.</text>
</comment>
<dbReference type="Pfam" id="PF00578">
    <property type="entry name" value="AhpC-TSA"/>
    <property type="match status" value="1"/>
</dbReference>
<dbReference type="PROSITE" id="PS51352">
    <property type="entry name" value="THIOREDOXIN_2"/>
    <property type="match status" value="1"/>
</dbReference>
<dbReference type="SUPFAM" id="SSF52833">
    <property type="entry name" value="Thioredoxin-like"/>
    <property type="match status" value="1"/>
</dbReference>
<comment type="subunit">
    <text evidence="2">Monomer.</text>
</comment>
<evidence type="ECO:0000256" key="12">
    <source>
        <dbReference type="ARBA" id="ARBA00049091"/>
    </source>
</evidence>
<comment type="similarity">
    <text evidence="10">Belongs to the peroxiredoxin family. BCP/PrxQ subfamily.</text>
</comment>
<proteinExistence type="inferred from homology"/>
<dbReference type="CDD" id="cd03017">
    <property type="entry name" value="PRX_BCP"/>
    <property type="match status" value="1"/>
</dbReference>
<keyword evidence="8" id="KW-0676">Redox-active center</keyword>
<evidence type="ECO:0000256" key="10">
    <source>
        <dbReference type="ARBA" id="ARBA00038489"/>
    </source>
</evidence>
<evidence type="ECO:0000313" key="15">
    <source>
        <dbReference type="EMBL" id="MDI6452959.1"/>
    </source>
</evidence>
<evidence type="ECO:0000256" key="13">
    <source>
        <dbReference type="PIRSR" id="PIRSR000239-1"/>
    </source>
</evidence>
<dbReference type="Gene3D" id="3.40.30.10">
    <property type="entry name" value="Glutaredoxin"/>
    <property type="match status" value="1"/>
</dbReference>
<feature type="domain" description="Thioredoxin" evidence="14">
    <location>
        <begin position="3"/>
        <end position="152"/>
    </location>
</feature>
<organism evidence="15 16">
    <name type="scientific">Peloplasma aerotolerans</name>
    <dbReference type="NCBI Taxonomy" id="3044389"/>
    <lineage>
        <taxon>Bacteria</taxon>
        <taxon>Bacillati</taxon>
        <taxon>Mycoplasmatota</taxon>
        <taxon>Mollicutes</taxon>
        <taxon>Acholeplasmatales</taxon>
        <taxon>Acholeplasmataceae</taxon>
        <taxon>Peloplasma</taxon>
    </lineage>
</organism>
<dbReference type="InterPro" id="IPR024706">
    <property type="entry name" value="Peroxiredoxin_AhpC-typ"/>
</dbReference>
<dbReference type="InterPro" id="IPR036249">
    <property type="entry name" value="Thioredoxin-like_sf"/>
</dbReference>
<keyword evidence="4 15" id="KW-0575">Peroxidase</keyword>